<proteinExistence type="predicted"/>
<dbReference type="PANTHER" id="PTHR46328">
    <property type="entry name" value="FAR-RED IMPAIRED RESPONSIVE (FAR1) FAMILY PROTEIN-RELATED"/>
    <property type="match status" value="1"/>
</dbReference>
<feature type="region of interest" description="Disordered" evidence="1">
    <location>
        <begin position="1"/>
        <end position="50"/>
    </location>
</feature>
<dbReference type="AlphaFoldDB" id="F5CPR2"/>
<sequence>MDDGSGGVQESSDMSISSDDDTIKQLNESNVELEHDDGEAQPDALLGDPKLGMTFDTENEVREYYNNYAKAKGFGVTRRSSNNDDNGQLKCLTHSLKMLDAIFCMPL</sequence>
<accession>F5CPR2</accession>
<organism evidence="2">
    <name type="scientific">Triticum aestivum</name>
    <name type="common">Wheat</name>
    <dbReference type="NCBI Taxonomy" id="4565"/>
    <lineage>
        <taxon>Eukaryota</taxon>
        <taxon>Viridiplantae</taxon>
        <taxon>Streptophyta</taxon>
        <taxon>Embryophyta</taxon>
        <taxon>Tracheophyta</taxon>
        <taxon>Spermatophyta</taxon>
        <taxon>Magnoliopsida</taxon>
        <taxon>Liliopsida</taxon>
        <taxon>Poales</taxon>
        <taxon>Poaceae</taxon>
        <taxon>BOP clade</taxon>
        <taxon>Pooideae</taxon>
        <taxon>Triticodae</taxon>
        <taxon>Triticeae</taxon>
        <taxon>Triticinae</taxon>
        <taxon>Triticum</taxon>
    </lineage>
</organism>
<reference evidence="2" key="1">
    <citation type="submission" date="2011-03" db="EMBL/GenBank/DDBJ databases">
        <title>Genomic sequence of CBF genes for cold tolerance in Triticum aestivum cultivar Norstar.</title>
        <authorList>
            <person name="MacLachlan P.R."/>
            <person name="Baga M."/>
            <person name="Chibbar R.N."/>
        </authorList>
    </citation>
    <scope>NUCLEOTIDE SEQUENCE</scope>
</reference>
<gene>
    <name evidence="2" type="ORF">TAANSRALLhA_260E13.g00001</name>
</gene>
<evidence type="ECO:0008006" key="3">
    <source>
        <dbReference type="Google" id="ProtNLM"/>
    </source>
</evidence>
<protein>
    <recommendedName>
        <fullName evidence="3">Protein FAR1-RELATED SEQUENCE</fullName>
    </recommendedName>
</protein>
<dbReference type="EMBL" id="JF758490">
    <property type="protein sequence ID" value="AEE00120.1"/>
    <property type="molecule type" value="Genomic_DNA"/>
</dbReference>
<evidence type="ECO:0000256" key="1">
    <source>
        <dbReference type="SAM" id="MobiDB-lite"/>
    </source>
</evidence>
<name>F5CPR2_WHEAT</name>
<dbReference type="PANTHER" id="PTHR46328:SF35">
    <property type="entry name" value="PROTEIN FAR1-RELATED SEQUENCE 5-LIKE"/>
    <property type="match status" value="1"/>
</dbReference>
<evidence type="ECO:0000313" key="2">
    <source>
        <dbReference type="EMBL" id="AEE00120.1"/>
    </source>
</evidence>